<dbReference type="OrthoDB" id="5283654at2759"/>
<accession>A0A0D7BNG7</accession>
<dbReference type="InterPro" id="IPR008030">
    <property type="entry name" value="NmrA-like"/>
</dbReference>
<evidence type="ECO:0000256" key="1">
    <source>
        <dbReference type="ARBA" id="ARBA00022857"/>
    </source>
</evidence>
<dbReference type="EMBL" id="KN880451">
    <property type="protein sequence ID" value="KIY71715.1"/>
    <property type="molecule type" value="Genomic_DNA"/>
</dbReference>
<evidence type="ECO:0000313" key="5">
    <source>
        <dbReference type="EMBL" id="KIY71715.1"/>
    </source>
</evidence>
<evidence type="ECO:0000256" key="2">
    <source>
        <dbReference type="ARBA" id="ARBA00023002"/>
    </source>
</evidence>
<dbReference type="Pfam" id="PF05368">
    <property type="entry name" value="NmrA"/>
    <property type="match status" value="1"/>
</dbReference>
<dbReference type="InterPro" id="IPR051609">
    <property type="entry name" value="NmrA/Isoflavone_reductase-like"/>
</dbReference>
<reference evidence="5 6" key="1">
    <citation type="journal article" date="2015" name="Fungal Genet. Biol.">
        <title>Evolution of novel wood decay mechanisms in Agaricales revealed by the genome sequences of Fistulina hepatica and Cylindrobasidium torrendii.</title>
        <authorList>
            <person name="Floudas D."/>
            <person name="Held B.W."/>
            <person name="Riley R."/>
            <person name="Nagy L.G."/>
            <person name="Koehler G."/>
            <person name="Ransdell A.S."/>
            <person name="Younus H."/>
            <person name="Chow J."/>
            <person name="Chiniquy J."/>
            <person name="Lipzen A."/>
            <person name="Tritt A."/>
            <person name="Sun H."/>
            <person name="Haridas S."/>
            <person name="LaButti K."/>
            <person name="Ohm R.A."/>
            <person name="Kues U."/>
            <person name="Blanchette R.A."/>
            <person name="Grigoriev I.V."/>
            <person name="Minto R.E."/>
            <person name="Hibbett D.S."/>
        </authorList>
    </citation>
    <scope>NUCLEOTIDE SEQUENCE [LARGE SCALE GENOMIC DNA]</scope>
    <source>
        <strain evidence="5 6">FP15055 ss-10</strain>
    </source>
</reference>
<sequence>MSSRSVAVLGYGTLGKPIVHALVAEGAKVVVLSRDPSKLALPAGVSSAATAYDDEASVAKIFKEHAVEIILSTLSEFGETQLVAARAGKAAGVKLFVPSEFGIATNGNKQSLFASKDKISETISKEIGIPTVRVFNGVFLEYIPWFVGSTAHPNKVAILKDGKGETKFSTTSIGDISAFLAHILVTLPYAELENIIVRLEGQGLTLQDVAKIAGRETVSVEAAELLGGPFVAILQGLTEAGQGRTSYDPSAPETSPEVVDERAGSGNALWKEYKFKQLTPEIFKA</sequence>
<gene>
    <name evidence="5" type="ORF">CYLTODRAFT_450561</name>
</gene>
<dbReference type="AlphaFoldDB" id="A0A0D7BNG7"/>
<keyword evidence="1" id="KW-0521">NADP</keyword>
<dbReference type="GO" id="GO:0016491">
    <property type="term" value="F:oxidoreductase activity"/>
    <property type="evidence" value="ECO:0007669"/>
    <property type="project" value="UniProtKB-KW"/>
</dbReference>
<dbReference type="STRING" id="1314674.A0A0D7BNG7"/>
<feature type="domain" description="NmrA-like" evidence="4">
    <location>
        <begin position="6"/>
        <end position="216"/>
    </location>
</feature>
<evidence type="ECO:0000256" key="3">
    <source>
        <dbReference type="SAM" id="MobiDB-lite"/>
    </source>
</evidence>
<evidence type="ECO:0000259" key="4">
    <source>
        <dbReference type="Pfam" id="PF05368"/>
    </source>
</evidence>
<keyword evidence="6" id="KW-1185">Reference proteome</keyword>
<organism evidence="5 6">
    <name type="scientific">Cylindrobasidium torrendii FP15055 ss-10</name>
    <dbReference type="NCBI Taxonomy" id="1314674"/>
    <lineage>
        <taxon>Eukaryota</taxon>
        <taxon>Fungi</taxon>
        <taxon>Dikarya</taxon>
        <taxon>Basidiomycota</taxon>
        <taxon>Agaricomycotina</taxon>
        <taxon>Agaricomycetes</taxon>
        <taxon>Agaricomycetidae</taxon>
        <taxon>Agaricales</taxon>
        <taxon>Marasmiineae</taxon>
        <taxon>Physalacriaceae</taxon>
        <taxon>Cylindrobasidium</taxon>
    </lineage>
</organism>
<protein>
    <submittedName>
        <fullName evidence="5">NAD(P)-binding protein</fullName>
    </submittedName>
</protein>
<dbReference type="Gene3D" id="3.40.50.720">
    <property type="entry name" value="NAD(P)-binding Rossmann-like Domain"/>
    <property type="match status" value="1"/>
</dbReference>
<feature type="region of interest" description="Disordered" evidence="3">
    <location>
        <begin position="242"/>
        <end position="262"/>
    </location>
</feature>
<evidence type="ECO:0000313" key="6">
    <source>
        <dbReference type="Proteomes" id="UP000054007"/>
    </source>
</evidence>
<dbReference type="PANTHER" id="PTHR47706">
    <property type="entry name" value="NMRA-LIKE FAMILY PROTEIN"/>
    <property type="match status" value="1"/>
</dbReference>
<name>A0A0D7BNG7_9AGAR</name>
<dbReference type="Proteomes" id="UP000054007">
    <property type="component" value="Unassembled WGS sequence"/>
</dbReference>
<proteinExistence type="predicted"/>
<dbReference type="PANTHER" id="PTHR47706:SF9">
    <property type="entry name" value="NMRA-LIKE DOMAIN-CONTAINING PROTEIN-RELATED"/>
    <property type="match status" value="1"/>
</dbReference>
<dbReference type="SUPFAM" id="SSF51735">
    <property type="entry name" value="NAD(P)-binding Rossmann-fold domains"/>
    <property type="match status" value="1"/>
</dbReference>
<dbReference type="InterPro" id="IPR036291">
    <property type="entry name" value="NAD(P)-bd_dom_sf"/>
</dbReference>
<keyword evidence="2" id="KW-0560">Oxidoreductase</keyword>